<dbReference type="AlphaFoldDB" id="A0A0R3S2C5"/>
<accession>A0A0R3S2C5</accession>
<dbReference type="Pfam" id="PF25096">
    <property type="entry name" value="DUF7808"/>
    <property type="match status" value="1"/>
</dbReference>
<evidence type="ECO:0000259" key="1">
    <source>
        <dbReference type="Pfam" id="PF25096"/>
    </source>
</evidence>
<organism evidence="2 3">
    <name type="scientific">Elaeophora elaphi</name>
    <dbReference type="NCBI Taxonomy" id="1147741"/>
    <lineage>
        <taxon>Eukaryota</taxon>
        <taxon>Metazoa</taxon>
        <taxon>Ecdysozoa</taxon>
        <taxon>Nematoda</taxon>
        <taxon>Chromadorea</taxon>
        <taxon>Rhabditida</taxon>
        <taxon>Spirurina</taxon>
        <taxon>Spiruromorpha</taxon>
        <taxon>Filarioidea</taxon>
        <taxon>Onchocercidae</taxon>
        <taxon>Elaeophora</taxon>
    </lineage>
</organism>
<protein>
    <submittedName>
        <fullName evidence="3">ZP domain-containing protein</fullName>
    </submittedName>
</protein>
<name>A0A0R3S2C5_9BILA</name>
<feature type="domain" description="DUF7808" evidence="1">
    <location>
        <begin position="8"/>
        <end position="153"/>
    </location>
</feature>
<dbReference type="WBParaSite" id="EEL_0000885501-mRNA-1">
    <property type="protein sequence ID" value="EEL_0000885501-mRNA-1"/>
    <property type="gene ID" value="EEL_0000885501"/>
</dbReference>
<reference evidence="3" key="1">
    <citation type="submission" date="2017-02" db="UniProtKB">
        <authorList>
            <consortium name="WormBaseParasite"/>
        </authorList>
    </citation>
    <scope>IDENTIFICATION</scope>
</reference>
<dbReference type="InterPro" id="IPR056710">
    <property type="entry name" value="DUF7808"/>
</dbReference>
<sequence length="158" mass="18091">MYISDEKRTLTCFGNDIQNGDDYGIVCKLAIADSSKLLETECYDETYVEEPFREANSEYLKRQIEANNTDKIPLERARTVCNIQCDGADRDSFTNASDGIIITPCEKLYRLSDIANAFLLFSGEQWYIWRSGKCRNVTITFEVHCGFPTQNPNDKQND</sequence>
<evidence type="ECO:0000313" key="2">
    <source>
        <dbReference type="Proteomes" id="UP000050640"/>
    </source>
</evidence>
<proteinExistence type="predicted"/>
<evidence type="ECO:0000313" key="3">
    <source>
        <dbReference type="WBParaSite" id="EEL_0000885501-mRNA-1"/>
    </source>
</evidence>
<dbReference type="Proteomes" id="UP000050640">
    <property type="component" value="Unplaced"/>
</dbReference>
<keyword evidence="2" id="KW-1185">Reference proteome</keyword>